<comment type="cofactor">
    <cofactor evidence="1">
        <name>heme</name>
        <dbReference type="ChEBI" id="CHEBI:30413"/>
    </cofactor>
</comment>
<evidence type="ECO:0000256" key="7">
    <source>
        <dbReference type="ARBA" id="ARBA00022989"/>
    </source>
</evidence>
<dbReference type="Pfam" id="PF00067">
    <property type="entry name" value="p450"/>
    <property type="match status" value="1"/>
</dbReference>
<sequence length="247" mass="27763">MKSRLSDLTFNIMLRMVANKRLSRGAVYSEDFREAHQFKDIIEEGFLLVGVFDVGDYLPFLNWLDLQGLKSSMKKLQKKRDVFMQKLARKITARSKGFNQKTLIDLLISATDNHEIQSDSNDDVVKATAISMINAGTDTSSVTIEWALAALLQHPHVLSKAQEELDTHVGRERVIEETHLQELKYLQAIVKEALRLYPAGPLLVPHESTEDLQCWRVSCPRRNPTAGECLGNPEGPGSVGETHGIRP</sequence>
<dbReference type="GO" id="GO:0016020">
    <property type="term" value="C:membrane"/>
    <property type="evidence" value="ECO:0007669"/>
    <property type="project" value="UniProtKB-SubCell"/>
</dbReference>
<evidence type="ECO:0000256" key="10">
    <source>
        <dbReference type="ARBA" id="ARBA00023059"/>
    </source>
</evidence>
<evidence type="ECO:0000256" key="2">
    <source>
        <dbReference type="ARBA" id="ARBA00004370"/>
    </source>
</evidence>
<dbReference type="GO" id="GO:0016705">
    <property type="term" value="F:oxidoreductase activity, acting on paired donors, with incorporation or reduction of molecular oxygen"/>
    <property type="evidence" value="ECO:0007669"/>
    <property type="project" value="InterPro"/>
</dbReference>
<dbReference type="PANTHER" id="PTHR47947:SF26">
    <property type="entry name" value="CYTOCHROME P450"/>
    <property type="match status" value="1"/>
</dbReference>
<evidence type="ECO:0000256" key="6">
    <source>
        <dbReference type="ARBA" id="ARBA00022723"/>
    </source>
</evidence>
<evidence type="ECO:0008006" key="15">
    <source>
        <dbReference type="Google" id="ProtNLM"/>
    </source>
</evidence>
<keyword evidence="11" id="KW-0472">Membrane</keyword>
<keyword evidence="10" id="KW-0876">Taxol biosynthesis</keyword>
<keyword evidence="6" id="KW-0479">Metal-binding</keyword>
<keyword evidence="5" id="KW-0812">Transmembrane</keyword>
<gene>
    <name evidence="13" type="ORF">KI387_042703</name>
</gene>
<keyword evidence="4" id="KW-0349">Heme</keyword>
<name>A0AA38C8B7_TAXCH</name>
<comment type="caution">
    <text evidence="13">The sequence shown here is derived from an EMBL/GenBank/DDBJ whole genome shotgun (WGS) entry which is preliminary data.</text>
</comment>
<reference evidence="13 14" key="1">
    <citation type="journal article" date="2021" name="Nat. Plants">
        <title>The Taxus genome provides insights into paclitaxel biosynthesis.</title>
        <authorList>
            <person name="Xiong X."/>
            <person name="Gou J."/>
            <person name="Liao Q."/>
            <person name="Li Y."/>
            <person name="Zhou Q."/>
            <person name="Bi G."/>
            <person name="Li C."/>
            <person name="Du R."/>
            <person name="Wang X."/>
            <person name="Sun T."/>
            <person name="Guo L."/>
            <person name="Liang H."/>
            <person name="Lu P."/>
            <person name="Wu Y."/>
            <person name="Zhang Z."/>
            <person name="Ro D.K."/>
            <person name="Shang Y."/>
            <person name="Huang S."/>
            <person name="Yan J."/>
        </authorList>
    </citation>
    <scope>NUCLEOTIDE SEQUENCE [LARGE SCALE GENOMIC DNA]</scope>
    <source>
        <strain evidence="13">Ta-2019</strain>
    </source>
</reference>
<protein>
    <recommendedName>
        <fullName evidence="15">Cytochrome P450</fullName>
    </recommendedName>
</protein>
<proteinExistence type="predicted"/>
<evidence type="ECO:0000256" key="12">
    <source>
        <dbReference type="SAM" id="MobiDB-lite"/>
    </source>
</evidence>
<dbReference type="OMA" id="QAFLAPC"/>
<dbReference type="GO" id="GO:0020037">
    <property type="term" value="F:heme binding"/>
    <property type="evidence" value="ECO:0007669"/>
    <property type="project" value="InterPro"/>
</dbReference>
<keyword evidence="7" id="KW-1133">Transmembrane helix</keyword>
<dbReference type="SUPFAM" id="SSF48264">
    <property type="entry name" value="Cytochrome P450"/>
    <property type="match status" value="1"/>
</dbReference>
<evidence type="ECO:0000256" key="5">
    <source>
        <dbReference type="ARBA" id="ARBA00022692"/>
    </source>
</evidence>
<evidence type="ECO:0000256" key="11">
    <source>
        <dbReference type="ARBA" id="ARBA00023136"/>
    </source>
</evidence>
<dbReference type="GO" id="GO:0005506">
    <property type="term" value="F:iron ion binding"/>
    <property type="evidence" value="ECO:0007669"/>
    <property type="project" value="InterPro"/>
</dbReference>
<evidence type="ECO:0000256" key="3">
    <source>
        <dbReference type="ARBA" id="ARBA00005122"/>
    </source>
</evidence>
<accession>A0AA38C8B7</accession>
<evidence type="ECO:0000313" key="13">
    <source>
        <dbReference type="EMBL" id="KAH9292117.1"/>
    </source>
</evidence>
<comment type="pathway">
    <text evidence="3">Alkaloid biosynthesis; taxol biosynthesis.</text>
</comment>
<dbReference type="Proteomes" id="UP000824469">
    <property type="component" value="Unassembled WGS sequence"/>
</dbReference>
<dbReference type="InterPro" id="IPR001128">
    <property type="entry name" value="Cyt_P450"/>
</dbReference>
<dbReference type="InterPro" id="IPR002401">
    <property type="entry name" value="Cyt_P450_E_grp-I"/>
</dbReference>
<dbReference type="InterPro" id="IPR036396">
    <property type="entry name" value="Cyt_P450_sf"/>
</dbReference>
<evidence type="ECO:0000256" key="8">
    <source>
        <dbReference type="ARBA" id="ARBA00023002"/>
    </source>
</evidence>
<dbReference type="AlphaFoldDB" id="A0AA38C8B7"/>
<dbReference type="EMBL" id="JAHRHJ020003255">
    <property type="protein sequence ID" value="KAH9292117.1"/>
    <property type="molecule type" value="Genomic_DNA"/>
</dbReference>
<keyword evidence="9" id="KW-0408">Iron</keyword>
<dbReference type="PRINTS" id="PR00463">
    <property type="entry name" value="EP450I"/>
</dbReference>
<evidence type="ECO:0000256" key="9">
    <source>
        <dbReference type="ARBA" id="ARBA00023004"/>
    </source>
</evidence>
<dbReference type="InterPro" id="IPR050651">
    <property type="entry name" value="Plant_Cytochrome_P450_Monoox"/>
</dbReference>
<dbReference type="PANTHER" id="PTHR47947">
    <property type="entry name" value="CYTOCHROME P450 82C3-RELATED"/>
    <property type="match status" value="1"/>
</dbReference>
<feature type="region of interest" description="Disordered" evidence="12">
    <location>
        <begin position="228"/>
        <end position="247"/>
    </location>
</feature>
<dbReference type="PRINTS" id="PR00385">
    <property type="entry name" value="P450"/>
</dbReference>
<organism evidence="13 14">
    <name type="scientific">Taxus chinensis</name>
    <name type="common">Chinese yew</name>
    <name type="synonym">Taxus wallichiana var. chinensis</name>
    <dbReference type="NCBI Taxonomy" id="29808"/>
    <lineage>
        <taxon>Eukaryota</taxon>
        <taxon>Viridiplantae</taxon>
        <taxon>Streptophyta</taxon>
        <taxon>Embryophyta</taxon>
        <taxon>Tracheophyta</taxon>
        <taxon>Spermatophyta</taxon>
        <taxon>Pinopsida</taxon>
        <taxon>Pinidae</taxon>
        <taxon>Conifers II</taxon>
        <taxon>Cupressales</taxon>
        <taxon>Taxaceae</taxon>
        <taxon>Taxus</taxon>
    </lineage>
</organism>
<evidence type="ECO:0000256" key="4">
    <source>
        <dbReference type="ARBA" id="ARBA00022617"/>
    </source>
</evidence>
<evidence type="ECO:0000256" key="1">
    <source>
        <dbReference type="ARBA" id="ARBA00001971"/>
    </source>
</evidence>
<dbReference type="GO" id="GO:0042617">
    <property type="term" value="P:paclitaxel biosynthetic process"/>
    <property type="evidence" value="ECO:0007669"/>
    <property type="project" value="UniProtKB-KW"/>
</dbReference>
<keyword evidence="8" id="KW-0560">Oxidoreductase</keyword>
<dbReference type="Gene3D" id="1.10.630.10">
    <property type="entry name" value="Cytochrome P450"/>
    <property type="match status" value="1"/>
</dbReference>
<evidence type="ECO:0000313" key="14">
    <source>
        <dbReference type="Proteomes" id="UP000824469"/>
    </source>
</evidence>
<keyword evidence="14" id="KW-1185">Reference proteome</keyword>
<comment type="subcellular location">
    <subcellularLocation>
        <location evidence="2">Membrane</location>
    </subcellularLocation>
</comment>
<dbReference type="GO" id="GO:0004497">
    <property type="term" value="F:monooxygenase activity"/>
    <property type="evidence" value="ECO:0007669"/>
    <property type="project" value="InterPro"/>
</dbReference>